<dbReference type="AlphaFoldDB" id="A0A9W6C2U8"/>
<gene>
    <name evidence="4" type="primary">PLESTB004039</name>
    <name evidence="4" type="ORF">PLESTB_001953500</name>
</gene>
<comment type="caution">
    <text evidence="4">The sequence shown here is derived from an EMBL/GenBank/DDBJ whole genome shotgun (WGS) entry which is preliminary data.</text>
</comment>
<feature type="domain" description="DUF4142" evidence="3">
    <location>
        <begin position="247"/>
        <end position="369"/>
    </location>
</feature>
<dbReference type="PRINTS" id="PR00081">
    <property type="entry name" value="GDHRDH"/>
</dbReference>
<dbReference type="PANTHER" id="PTHR42901:SF1">
    <property type="entry name" value="ALCOHOL DEHYDROGENASE"/>
    <property type="match status" value="1"/>
</dbReference>
<dbReference type="CDD" id="cd05233">
    <property type="entry name" value="SDR_c"/>
    <property type="match status" value="1"/>
</dbReference>
<dbReference type="GO" id="GO:0016491">
    <property type="term" value="F:oxidoreductase activity"/>
    <property type="evidence" value="ECO:0007669"/>
    <property type="project" value="UniProtKB-KW"/>
</dbReference>
<dbReference type="Gene3D" id="3.40.50.720">
    <property type="entry name" value="NAD(P)-binding Rossmann-like Domain"/>
    <property type="match status" value="1"/>
</dbReference>
<proteinExistence type="inferred from homology"/>
<keyword evidence="2" id="KW-0560">Oxidoreductase</keyword>
<evidence type="ECO:0000256" key="1">
    <source>
        <dbReference type="ARBA" id="ARBA00006484"/>
    </source>
</evidence>
<reference evidence="4 5" key="1">
    <citation type="journal article" date="2023" name="Commun. Biol.">
        <title>Reorganization of the ancestral sex-determining regions during the evolution of trioecy in Pleodorina starrii.</title>
        <authorList>
            <person name="Takahashi K."/>
            <person name="Suzuki S."/>
            <person name="Kawai-Toyooka H."/>
            <person name="Yamamoto K."/>
            <person name="Hamaji T."/>
            <person name="Ootsuki R."/>
            <person name="Yamaguchi H."/>
            <person name="Kawachi M."/>
            <person name="Higashiyama T."/>
            <person name="Nozaki H."/>
        </authorList>
    </citation>
    <scope>NUCLEOTIDE SEQUENCE [LARGE SCALE GENOMIC DNA]</scope>
    <source>
        <strain evidence="4 5">NIES-4479</strain>
    </source>
</reference>
<dbReference type="Pfam" id="PF13628">
    <property type="entry name" value="DUF4142"/>
    <property type="match status" value="1"/>
</dbReference>
<dbReference type="InterPro" id="IPR025419">
    <property type="entry name" value="DUF4142"/>
</dbReference>
<dbReference type="Proteomes" id="UP001165080">
    <property type="component" value="Unassembled WGS sequence"/>
</dbReference>
<dbReference type="InterPro" id="IPR002347">
    <property type="entry name" value="SDR_fam"/>
</dbReference>
<organism evidence="4 5">
    <name type="scientific">Pleodorina starrii</name>
    <dbReference type="NCBI Taxonomy" id="330485"/>
    <lineage>
        <taxon>Eukaryota</taxon>
        <taxon>Viridiplantae</taxon>
        <taxon>Chlorophyta</taxon>
        <taxon>core chlorophytes</taxon>
        <taxon>Chlorophyceae</taxon>
        <taxon>CS clade</taxon>
        <taxon>Chlamydomonadales</taxon>
        <taxon>Volvocaceae</taxon>
        <taxon>Pleodorina</taxon>
    </lineage>
</organism>
<keyword evidence="5" id="KW-1185">Reference proteome</keyword>
<evidence type="ECO:0000313" key="5">
    <source>
        <dbReference type="Proteomes" id="UP001165080"/>
    </source>
</evidence>
<sequence length="375" mass="39406">MTMTLALVTGASTGIGLELARIARADGHQTIVVADEPAIHQTAAELDAEAVEADLATPDGVAAVLAHLGGREVELLMLNAGTGLGHAFLDQDPQRIDHVVMTNILGVLRLAHPLGRRMQARGQGRILITGSIAGFMPGTFQAIYNASKAFLNNFALGWNEELKDTGVTVTCLMPGPTDTAFFERAGLLDTPIGQMKNKDDPAMVARAGYDAMMAGQAQMTPGLKNKMQATLAEVLPAGLTAPDADMQAILMGGNFSLLSSRAAADKGTDPAVKAFAALEVAEQEAVARAFGATPSDQVTPEHAALLEQMTAMEPGAEFDRQYLAAQMQGHEQLRALHAAYAENGQNPMARGASIVGVPAIDSHMSMLRAISERMG</sequence>
<comment type="similarity">
    <text evidence="1">Belongs to the short-chain dehydrogenases/reductases (SDR) family.</text>
</comment>
<evidence type="ECO:0000313" key="4">
    <source>
        <dbReference type="EMBL" id="GLC62873.1"/>
    </source>
</evidence>
<evidence type="ECO:0000256" key="2">
    <source>
        <dbReference type="ARBA" id="ARBA00023002"/>
    </source>
</evidence>
<dbReference type="InterPro" id="IPR036291">
    <property type="entry name" value="NAD(P)-bd_dom_sf"/>
</dbReference>
<accession>A0A9W6C2U8</accession>
<name>A0A9W6C2U8_9CHLO</name>
<dbReference type="EMBL" id="BRXU01000073">
    <property type="protein sequence ID" value="GLC62873.1"/>
    <property type="molecule type" value="Genomic_DNA"/>
</dbReference>
<dbReference type="Pfam" id="PF00106">
    <property type="entry name" value="adh_short"/>
    <property type="match status" value="1"/>
</dbReference>
<dbReference type="PANTHER" id="PTHR42901">
    <property type="entry name" value="ALCOHOL DEHYDROGENASE"/>
    <property type="match status" value="1"/>
</dbReference>
<dbReference type="SUPFAM" id="SSF51735">
    <property type="entry name" value="NAD(P)-binding Rossmann-fold domains"/>
    <property type="match status" value="1"/>
</dbReference>
<protein>
    <recommendedName>
        <fullName evidence="3">DUF4142 domain-containing protein</fullName>
    </recommendedName>
</protein>
<evidence type="ECO:0000259" key="3">
    <source>
        <dbReference type="Pfam" id="PF13628"/>
    </source>
</evidence>